<dbReference type="STRING" id="47312.SAMN04489765_3830"/>
<keyword evidence="3" id="KW-1185">Reference proteome</keyword>
<name>A0A1H1H6B6_9ACTN</name>
<protein>
    <submittedName>
        <fullName evidence="2">Uncharacterized protein</fullName>
    </submittedName>
</protein>
<dbReference type="EMBL" id="FNLF01000002">
    <property type="protein sequence ID" value="SDR20648.1"/>
    <property type="molecule type" value="Genomic_DNA"/>
</dbReference>
<proteinExistence type="predicted"/>
<feature type="region of interest" description="Disordered" evidence="1">
    <location>
        <begin position="42"/>
        <end position="65"/>
    </location>
</feature>
<organism evidence="2 3">
    <name type="scientific">Tsukamurella pulmonis</name>
    <dbReference type="NCBI Taxonomy" id="47312"/>
    <lineage>
        <taxon>Bacteria</taxon>
        <taxon>Bacillati</taxon>
        <taxon>Actinomycetota</taxon>
        <taxon>Actinomycetes</taxon>
        <taxon>Mycobacteriales</taxon>
        <taxon>Tsukamurellaceae</taxon>
        <taxon>Tsukamurella</taxon>
    </lineage>
</organism>
<evidence type="ECO:0000256" key="1">
    <source>
        <dbReference type="SAM" id="MobiDB-lite"/>
    </source>
</evidence>
<dbReference type="AlphaFoldDB" id="A0A1H1H6B6"/>
<evidence type="ECO:0000313" key="3">
    <source>
        <dbReference type="Proteomes" id="UP000183053"/>
    </source>
</evidence>
<sequence length="65" mass="7070">MIAAAQAAGWTLVKGRKHYKLMPPEGTDARWINLAATPSDRRAAANTASRLRRAGVPVPHRSGHR</sequence>
<reference evidence="3" key="1">
    <citation type="submission" date="2016-10" db="EMBL/GenBank/DDBJ databases">
        <authorList>
            <person name="Varghese N."/>
            <person name="Submissions S."/>
        </authorList>
    </citation>
    <scope>NUCLEOTIDE SEQUENCE [LARGE SCALE GENOMIC DNA]</scope>
    <source>
        <strain evidence="3">DSM 44142</strain>
    </source>
</reference>
<dbReference type="Proteomes" id="UP000183053">
    <property type="component" value="Unassembled WGS sequence"/>
</dbReference>
<gene>
    <name evidence="2" type="ORF">SAMN04489765_3830</name>
</gene>
<evidence type="ECO:0000313" key="2">
    <source>
        <dbReference type="EMBL" id="SDR20648.1"/>
    </source>
</evidence>
<accession>A0A1H1H6B6</accession>